<feature type="domain" description="Peptidase S1" evidence="10">
    <location>
        <begin position="234"/>
        <end position="476"/>
    </location>
</feature>
<proteinExistence type="predicted"/>
<keyword evidence="7" id="KW-0865">Zymogen</keyword>
<evidence type="ECO:0000259" key="10">
    <source>
        <dbReference type="PROSITE" id="PS50240"/>
    </source>
</evidence>
<dbReference type="SUPFAM" id="SSF50494">
    <property type="entry name" value="Trypsin-like serine proteases"/>
    <property type="match status" value="1"/>
</dbReference>
<sequence>MEMLLLLSSIFLPLLGLISPNSAQNLPDIACPQYFEYLSFNQQFIGHISIRHDPQYEINELFVEFSQRGAYQWDFSGNIALLDDQETTKSRLRDGEPINYRVDFPIPSFPPKLTQIRLNNMVLCSASGYPRPKTAITLMHSLRSTTVPLAFLDTRRVTPGANQQWQFGPSVQPQEQTIYNIEETQVPELATPRPTPVVRPQANFSSRVEPRPELIDQSLSTVCGRERAVTTPLIFQGEQLQRGQLPWLVGLLERATDNALIFFCGGSLISSWTVLSAAHCFRFPGRDLPASQTIVSLGRNTIDIVSDGELREVTQLLYHDEYIPFRANADMVLIRLAKQITFNDFIVPICLWNENFPLQLPSGYKTYVAGWGADENGNVNTKFSKITDTNIVTESDCLREMVRSLVQPNTICAKRNGAGPCASDGGGGLMLRENNVWLLRGVISLGTHKNNTCDLSRPSLYTDVAKHIAWVRQNMWE</sequence>
<keyword evidence="4 9" id="KW-0732">Signal</keyword>
<dbReference type="GO" id="GO:0004252">
    <property type="term" value="F:serine-type endopeptidase activity"/>
    <property type="evidence" value="ECO:0007669"/>
    <property type="project" value="InterPro"/>
</dbReference>
<dbReference type="KEGG" id="dvi:6630160"/>
<feature type="chain" id="PRO_5002813486" description="Peptidase S1 domain-containing protein" evidence="9">
    <location>
        <begin position="24"/>
        <end position="477"/>
    </location>
</feature>
<keyword evidence="5 11" id="KW-0378">Hydrolase</keyword>
<evidence type="ECO:0000313" key="12">
    <source>
        <dbReference type="Proteomes" id="UP000008792"/>
    </source>
</evidence>
<dbReference type="HOGENOM" id="CLU_006842_16_1_1"/>
<evidence type="ECO:0000256" key="8">
    <source>
        <dbReference type="ARBA" id="ARBA00023157"/>
    </source>
</evidence>
<dbReference type="Pfam" id="PF16030">
    <property type="entry name" value="GD_N"/>
    <property type="match status" value="1"/>
</dbReference>
<dbReference type="AlphaFoldDB" id="B4M050"/>
<dbReference type="Proteomes" id="UP000008792">
    <property type="component" value="Unassembled WGS sequence"/>
</dbReference>
<reference evidence="11 12" key="1">
    <citation type="journal article" date="2007" name="Nature">
        <title>Evolution of genes and genomes on the Drosophila phylogeny.</title>
        <authorList>
            <consortium name="Drosophila 12 Genomes Consortium"/>
            <person name="Clark A.G."/>
            <person name="Eisen M.B."/>
            <person name="Smith D.R."/>
            <person name="Bergman C.M."/>
            <person name="Oliver B."/>
            <person name="Markow T.A."/>
            <person name="Kaufman T.C."/>
            <person name="Kellis M."/>
            <person name="Gelbart W."/>
            <person name="Iyer V.N."/>
            <person name="Pollard D.A."/>
            <person name="Sackton T.B."/>
            <person name="Larracuente A.M."/>
            <person name="Singh N.D."/>
            <person name="Abad J.P."/>
            <person name="Abt D.N."/>
            <person name="Adryan B."/>
            <person name="Aguade M."/>
            <person name="Akashi H."/>
            <person name="Anderson W.W."/>
            <person name="Aquadro C.F."/>
            <person name="Ardell D.H."/>
            <person name="Arguello R."/>
            <person name="Artieri C.G."/>
            <person name="Barbash D.A."/>
            <person name="Barker D."/>
            <person name="Barsanti P."/>
            <person name="Batterham P."/>
            <person name="Batzoglou S."/>
            <person name="Begun D."/>
            <person name="Bhutkar A."/>
            <person name="Blanco E."/>
            <person name="Bosak S.A."/>
            <person name="Bradley R.K."/>
            <person name="Brand A.D."/>
            <person name="Brent M.R."/>
            <person name="Brooks A.N."/>
            <person name="Brown R.H."/>
            <person name="Butlin R.K."/>
            <person name="Caggese C."/>
            <person name="Calvi B.R."/>
            <person name="Bernardo de Carvalho A."/>
            <person name="Caspi A."/>
            <person name="Castrezana S."/>
            <person name="Celniker S.E."/>
            <person name="Chang J.L."/>
            <person name="Chapple C."/>
            <person name="Chatterji S."/>
            <person name="Chinwalla A."/>
            <person name="Civetta A."/>
            <person name="Clifton S.W."/>
            <person name="Comeron J.M."/>
            <person name="Costello J.C."/>
            <person name="Coyne J.A."/>
            <person name="Daub J."/>
            <person name="David R.G."/>
            <person name="Delcher A.L."/>
            <person name="Delehaunty K."/>
            <person name="Do C.B."/>
            <person name="Ebling H."/>
            <person name="Edwards K."/>
            <person name="Eickbush T."/>
            <person name="Evans J.D."/>
            <person name="Filipski A."/>
            <person name="Findeiss S."/>
            <person name="Freyhult E."/>
            <person name="Fulton L."/>
            <person name="Fulton R."/>
            <person name="Garcia A.C."/>
            <person name="Gardiner A."/>
            <person name="Garfield D.A."/>
            <person name="Garvin B.E."/>
            <person name="Gibson G."/>
            <person name="Gilbert D."/>
            <person name="Gnerre S."/>
            <person name="Godfrey J."/>
            <person name="Good R."/>
            <person name="Gotea V."/>
            <person name="Gravely B."/>
            <person name="Greenberg A.J."/>
            <person name="Griffiths-Jones S."/>
            <person name="Gross S."/>
            <person name="Guigo R."/>
            <person name="Gustafson E.A."/>
            <person name="Haerty W."/>
            <person name="Hahn M.W."/>
            <person name="Halligan D.L."/>
            <person name="Halpern A.L."/>
            <person name="Halter G.M."/>
            <person name="Han M.V."/>
            <person name="Heger A."/>
            <person name="Hillier L."/>
            <person name="Hinrichs A.S."/>
            <person name="Holmes I."/>
            <person name="Hoskins R.A."/>
            <person name="Hubisz M.J."/>
            <person name="Hultmark D."/>
            <person name="Huntley M.A."/>
            <person name="Jaffe D.B."/>
            <person name="Jagadeeshan S."/>
            <person name="Jeck W.R."/>
            <person name="Johnson J."/>
            <person name="Jones C.D."/>
            <person name="Jordan W.C."/>
            <person name="Karpen G.H."/>
            <person name="Kataoka E."/>
            <person name="Keightley P.D."/>
            <person name="Kheradpour P."/>
            <person name="Kirkness E.F."/>
            <person name="Koerich L.B."/>
            <person name="Kristiansen K."/>
            <person name="Kudrna D."/>
            <person name="Kulathinal R.J."/>
            <person name="Kumar S."/>
            <person name="Kwok R."/>
            <person name="Lander E."/>
            <person name="Langley C.H."/>
            <person name="Lapoint R."/>
            <person name="Lazzaro B.P."/>
            <person name="Lee S.J."/>
            <person name="Levesque L."/>
            <person name="Li R."/>
            <person name="Lin C.F."/>
            <person name="Lin M.F."/>
            <person name="Lindblad-Toh K."/>
            <person name="Llopart A."/>
            <person name="Long M."/>
            <person name="Low L."/>
            <person name="Lozovsky E."/>
            <person name="Lu J."/>
            <person name="Luo M."/>
            <person name="Machado C.A."/>
            <person name="Makalowski W."/>
            <person name="Marzo M."/>
            <person name="Matsuda M."/>
            <person name="Matzkin L."/>
            <person name="McAllister B."/>
            <person name="McBride C.S."/>
            <person name="McKernan B."/>
            <person name="McKernan K."/>
            <person name="Mendez-Lago M."/>
            <person name="Minx P."/>
            <person name="Mollenhauer M.U."/>
            <person name="Montooth K."/>
            <person name="Mount S.M."/>
            <person name="Mu X."/>
            <person name="Myers E."/>
            <person name="Negre B."/>
            <person name="Newfeld S."/>
            <person name="Nielsen R."/>
            <person name="Noor M.A."/>
            <person name="O'Grady P."/>
            <person name="Pachter L."/>
            <person name="Papaceit M."/>
            <person name="Parisi M.J."/>
            <person name="Parisi M."/>
            <person name="Parts L."/>
            <person name="Pedersen J.S."/>
            <person name="Pesole G."/>
            <person name="Phillippy A.M."/>
            <person name="Ponting C.P."/>
            <person name="Pop M."/>
            <person name="Porcelli D."/>
            <person name="Powell J.R."/>
            <person name="Prohaska S."/>
            <person name="Pruitt K."/>
            <person name="Puig M."/>
            <person name="Quesneville H."/>
            <person name="Ram K.R."/>
            <person name="Rand D."/>
            <person name="Rasmussen M.D."/>
            <person name="Reed L.K."/>
            <person name="Reenan R."/>
            <person name="Reily A."/>
            <person name="Remington K.A."/>
            <person name="Rieger T.T."/>
            <person name="Ritchie M.G."/>
            <person name="Robin C."/>
            <person name="Rogers Y.H."/>
            <person name="Rohde C."/>
            <person name="Rozas J."/>
            <person name="Rubenfield M.J."/>
            <person name="Ruiz A."/>
            <person name="Russo S."/>
            <person name="Salzberg S.L."/>
            <person name="Sanchez-Gracia A."/>
            <person name="Saranga D.J."/>
            <person name="Sato H."/>
            <person name="Schaeffer S.W."/>
            <person name="Schatz M.C."/>
            <person name="Schlenke T."/>
            <person name="Schwartz R."/>
            <person name="Segarra C."/>
            <person name="Singh R.S."/>
            <person name="Sirot L."/>
            <person name="Sirota M."/>
            <person name="Sisneros N.B."/>
            <person name="Smith C.D."/>
            <person name="Smith T.F."/>
            <person name="Spieth J."/>
            <person name="Stage D.E."/>
            <person name="Stark A."/>
            <person name="Stephan W."/>
            <person name="Strausberg R.L."/>
            <person name="Strempel S."/>
            <person name="Sturgill D."/>
            <person name="Sutton G."/>
            <person name="Sutton G.G."/>
            <person name="Tao W."/>
            <person name="Teichmann S."/>
            <person name="Tobari Y.N."/>
            <person name="Tomimura Y."/>
            <person name="Tsolas J.M."/>
            <person name="Valente V.L."/>
            <person name="Venter E."/>
            <person name="Venter J.C."/>
            <person name="Vicario S."/>
            <person name="Vieira F.G."/>
            <person name="Vilella A.J."/>
            <person name="Villasante A."/>
            <person name="Walenz B."/>
            <person name="Wang J."/>
            <person name="Wasserman M."/>
            <person name="Watts T."/>
            <person name="Wilson D."/>
            <person name="Wilson R.K."/>
            <person name="Wing R.A."/>
            <person name="Wolfner M.F."/>
            <person name="Wong A."/>
            <person name="Wong G.K."/>
            <person name="Wu C.I."/>
            <person name="Wu G."/>
            <person name="Yamamoto D."/>
            <person name="Yang H.P."/>
            <person name="Yang S.P."/>
            <person name="Yorke J.A."/>
            <person name="Yoshida K."/>
            <person name="Zdobnov E."/>
            <person name="Zhang P."/>
            <person name="Zhang Y."/>
            <person name="Zimin A.V."/>
            <person name="Baldwin J."/>
            <person name="Abdouelleil A."/>
            <person name="Abdulkadir J."/>
            <person name="Abebe A."/>
            <person name="Abera B."/>
            <person name="Abreu J."/>
            <person name="Acer S.C."/>
            <person name="Aftuck L."/>
            <person name="Alexander A."/>
            <person name="An P."/>
            <person name="Anderson E."/>
            <person name="Anderson S."/>
            <person name="Arachi H."/>
            <person name="Azer M."/>
            <person name="Bachantsang P."/>
            <person name="Barry A."/>
            <person name="Bayul T."/>
            <person name="Berlin A."/>
            <person name="Bessette D."/>
            <person name="Bloom T."/>
            <person name="Blye J."/>
            <person name="Boguslavskiy L."/>
            <person name="Bonnet C."/>
            <person name="Boukhgalter B."/>
            <person name="Bourzgui I."/>
            <person name="Brown A."/>
            <person name="Cahill P."/>
            <person name="Channer S."/>
            <person name="Cheshatsang Y."/>
            <person name="Chuda L."/>
            <person name="Citroen M."/>
            <person name="Collymore A."/>
            <person name="Cooke P."/>
            <person name="Costello M."/>
            <person name="D'Aco K."/>
            <person name="Daza R."/>
            <person name="De Haan G."/>
            <person name="DeGray S."/>
            <person name="DeMaso C."/>
            <person name="Dhargay N."/>
            <person name="Dooley K."/>
            <person name="Dooley E."/>
            <person name="Doricent M."/>
            <person name="Dorje P."/>
            <person name="Dorjee K."/>
            <person name="Dupes A."/>
            <person name="Elong R."/>
            <person name="Falk J."/>
            <person name="Farina A."/>
            <person name="Faro S."/>
            <person name="Ferguson D."/>
            <person name="Fisher S."/>
            <person name="Foley C.D."/>
            <person name="Franke A."/>
            <person name="Friedrich D."/>
            <person name="Gadbois L."/>
            <person name="Gearin G."/>
            <person name="Gearin C.R."/>
            <person name="Giannoukos G."/>
            <person name="Goode T."/>
            <person name="Graham J."/>
            <person name="Grandbois E."/>
            <person name="Grewal S."/>
            <person name="Gyaltsen K."/>
            <person name="Hafez N."/>
            <person name="Hagos B."/>
            <person name="Hall J."/>
            <person name="Henson C."/>
            <person name="Hollinger A."/>
            <person name="Honan T."/>
            <person name="Huard M.D."/>
            <person name="Hughes L."/>
            <person name="Hurhula B."/>
            <person name="Husby M.E."/>
            <person name="Kamat A."/>
            <person name="Kanga B."/>
            <person name="Kashin S."/>
            <person name="Khazanovich D."/>
            <person name="Kisner P."/>
            <person name="Lance K."/>
            <person name="Lara M."/>
            <person name="Lee W."/>
            <person name="Lennon N."/>
            <person name="Letendre F."/>
            <person name="LeVine R."/>
            <person name="Lipovsky A."/>
            <person name="Liu X."/>
            <person name="Liu J."/>
            <person name="Liu S."/>
            <person name="Lokyitsang T."/>
            <person name="Lokyitsang Y."/>
            <person name="Lubonja R."/>
            <person name="Lui A."/>
            <person name="MacDonald P."/>
            <person name="Magnisalis V."/>
            <person name="Maru K."/>
            <person name="Matthews C."/>
            <person name="McCusker W."/>
            <person name="McDonough S."/>
            <person name="Mehta T."/>
            <person name="Meldrim J."/>
            <person name="Meneus L."/>
            <person name="Mihai O."/>
            <person name="Mihalev A."/>
            <person name="Mihova T."/>
            <person name="Mittelman R."/>
            <person name="Mlenga V."/>
            <person name="Montmayeur A."/>
            <person name="Mulrain L."/>
            <person name="Navidi A."/>
            <person name="Naylor J."/>
            <person name="Negash T."/>
            <person name="Nguyen T."/>
            <person name="Nguyen N."/>
            <person name="Nicol R."/>
            <person name="Norbu C."/>
            <person name="Norbu N."/>
            <person name="Novod N."/>
            <person name="O'Neill B."/>
            <person name="Osman S."/>
            <person name="Markiewicz E."/>
            <person name="Oyono O.L."/>
            <person name="Patti C."/>
            <person name="Phunkhang P."/>
            <person name="Pierre F."/>
            <person name="Priest M."/>
            <person name="Raghuraman S."/>
            <person name="Rege F."/>
            <person name="Reyes R."/>
            <person name="Rise C."/>
            <person name="Rogov P."/>
            <person name="Ross K."/>
            <person name="Ryan E."/>
            <person name="Settipalli S."/>
            <person name="Shea T."/>
            <person name="Sherpa N."/>
            <person name="Shi L."/>
            <person name="Shih D."/>
            <person name="Sparrow T."/>
            <person name="Spaulding J."/>
            <person name="Stalker J."/>
            <person name="Stange-Thomann N."/>
            <person name="Stavropoulos S."/>
            <person name="Stone C."/>
            <person name="Strader C."/>
            <person name="Tesfaye S."/>
            <person name="Thomson T."/>
            <person name="Thoulutsang Y."/>
            <person name="Thoulutsang D."/>
            <person name="Topham K."/>
            <person name="Topping I."/>
            <person name="Tsamla T."/>
            <person name="Vassiliev H."/>
            <person name="Vo A."/>
            <person name="Wangchuk T."/>
            <person name="Wangdi T."/>
            <person name="Weiand M."/>
            <person name="Wilkinson J."/>
            <person name="Wilson A."/>
            <person name="Yadav S."/>
            <person name="Young G."/>
            <person name="Yu Q."/>
            <person name="Zembek L."/>
            <person name="Zhong D."/>
            <person name="Zimmer A."/>
            <person name="Zwirko Z."/>
            <person name="Jaffe D.B."/>
            <person name="Alvarez P."/>
            <person name="Brockman W."/>
            <person name="Butler J."/>
            <person name="Chin C."/>
            <person name="Gnerre S."/>
            <person name="Grabherr M."/>
            <person name="Kleber M."/>
            <person name="Mauceli E."/>
            <person name="MacCallum I."/>
        </authorList>
    </citation>
    <scope>NUCLEOTIDE SEQUENCE [LARGE SCALE GENOMIC DNA]</scope>
    <source>
        <strain evidence="12">Tucson 15010-1051.87</strain>
    </source>
</reference>
<dbReference type="InterPro" id="IPR043504">
    <property type="entry name" value="Peptidase_S1_PA_chymotrypsin"/>
</dbReference>
<dbReference type="MEROPS" id="S01.A44"/>
<keyword evidence="2" id="KW-0964">Secreted</keyword>
<evidence type="ECO:0000256" key="9">
    <source>
        <dbReference type="SAM" id="SignalP"/>
    </source>
</evidence>
<organism evidence="11 12">
    <name type="scientific">Drosophila virilis</name>
    <name type="common">Fruit fly</name>
    <dbReference type="NCBI Taxonomy" id="7244"/>
    <lineage>
        <taxon>Eukaryota</taxon>
        <taxon>Metazoa</taxon>
        <taxon>Ecdysozoa</taxon>
        <taxon>Arthropoda</taxon>
        <taxon>Hexapoda</taxon>
        <taxon>Insecta</taxon>
        <taxon>Pterygota</taxon>
        <taxon>Neoptera</taxon>
        <taxon>Endopterygota</taxon>
        <taxon>Diptera</taxon>
        <taxon>Brachycera</taxon>
        <taxon>Muscomorpha</taxon>
        <taxon>Ephydroidea</taxon>
        <taxon>Drosophilidae</taxon>
        <taxon>Drosophila</taxon>
    </lineage>
</organism>
<dbReference type="EMBL" id="CH940650">
    <property type="protein sequence ID" value="EDW68300.1"/>
    <property type="molecule type" value="Genomic_DNA"/>
</dbReference>
<dbReference type="FunFam" id="2.40.10.10:FF:000146">
    <property type="entry name" value="Serine protease 53"/>
    <property type="match status" value="1"/>
</dbReference>
<dbReference type="STRING" id="7244.B4M050"/>
<dbReference type="PANTHER" id="PTHR24260:SF147">
    <property type="entry name" value="EG:BACR7A4.3 PROTEIN-RELATED"/>
    <property type="match status" value="1"/>
</dbReference>
<dbReference type="PRINTS" id="PR00722">
    <property type="entry name" value="CHYMOTRYPSIN"/>
</dbReference>
<dbReference type="PhylomeDB" id="B4M050"/>
<dbReference type="InterPro" id="IPR031986">
    <property type="entry name" value="GD_N"/>
</dbReference>
<dbReference type="InterPro" id="IPR001314">
    <property type="entry name" value="Peptidase_S1A"/>
</dbReference>
<dbReference type="PROSITE" id="PS50240">
    <property type="entry name" value="TRYPSIN_DOM"/>
    <property type="match status" value="1"/>
</dbReference>
<dbReference type="InterPro" id="IPR001254">
    <property type="entry name" value="Trypsin_dom"/>
</dbReference>
<evidence type="ECO:0000256" key="6">
    <source>
        <dbReference type="ARBA" id="ARBA00022825"/>
    </source>
</evidence>
<evidence type="ECO:0000313" key="11">
    <source>
        <dbReference type="EMBL" id="EDW68300.1"/>
    </source>
</evidence>
<protein>
    <recommendedName>
        <fullName evidence="10">Peptidase S1 domain-containing protein</fullName>
    </recommendedName>
</protein>
<feature type="signal peptide" evidence="9">
    <location>
        <begin position="1"/>
        <end position="23"/>
    </location>
</feature>
<comment type="subcellular location">
    <subcellularLocation>
        <location evidence="1">Secreted</location>
    </subcellularLocation>
</comment>
<keyword evidence="3" id="KW-0645">Protease</keyword>
<evidence type="ECO:0000256" key="5">
    <source>
        <dbReference type="ARBA" id="ARBA00022801"/>
    </source>
</evidence>
<dbReference type="CDD" id="cd00190">
    <property type="entry name" value="Tryp_SPc"/>
    <property type="match status" value="1"/>
</dbReference>
<dbReference type="Gene3D" id="2.40.10.10">
    <property type="entry name" value="Trypsin-like serine proteases"/>
    <property type="match status" value="1"/>
</dbReference>
<evidence type="ECO:0000256" key="3">
    <source>
        <dbReference type="ARBA" id="ARBA00022670"/>
    </source>
</evidence>
<dbReference type="InterPro" id="IPR051333">
    <property type="entry name" value="CLIP_Serine_Protease"/>
</dbReference>
<dbReference type="OrthoDB" id="6147874at2759"/>
<evidence type="ECO:0000256" key="7">
    <source>
        <dbReference type="ARBA" id="ARBA00023145"/>
    </source>
</evidence>
<dbReference type="PROSITE" id="PS00134">
    <property type="entry name" value="TRYPSIN_HIS"/>
    <property type="match status" value="1"/>
</dbReference>
<dbReference type="InParanoid" id="B4M050"/>
<dbReference type="InterPro" id="IPR009003">
    <property type="entry name" value="Peptidase_S1_PA"/>
</dbReference>
<evidence type="ECO:0000256" key="4">
    <source>
        <dbReference type="ARBA" id="ARBA00022729"/>
    </source>
</evidence>
<dbReference type="GO" id="GO:0006508">
    <property type="term" value="P:proteolysis"/>
    <property type="evidence" value="ECO:0007669"/>
    <property type="project" value="UniProtKB-KW"/>
</dbReference>
<dbReference type="PANTHER" id="PTHR24260">
    <property type="match status" value="1"/>
</dbReference>
<evidence type="ECO:0000256" key="2">
    <source>
        <dbReference type="ARBA" id="ARBA00022525"/>
    </source>
</evidence>
<name>B4M050_DROVI</name>
<keyword evidence="6" id="KW-0720">Serine protease</keyword>
<dbReference type="OMA" id="VQPNTIC"/>
<dbReference type="Pfam" id="PF00089">
    <property type="entry name" value="Trypsin"/>
    <property type="match status" value="1"/>
</dbReference>
<keyword evidence="12" id="KW-1185">Reference proteome</keyword>
<keyword evidence="8" id="KW-1015">Disulfide bond</keyword>
<dbReference type="InterPro" id="IPR018114">
    <property type="entry name" value="TRYPSIN_HIS"/>
</dbReference>
<dbReference type="SMART" id="SM00020">
    <property type="entry name" value="Tryp_SPc"/>
    <property type="match status" value="1"/>
</dbReference>
<accession>B4M050</accession>
<dbReference type="eggNOG" id="KOG3627">
    <property type="taxonomic scope" value="Eukaryota"/>
</dbReference>
<evidence type="ECO:0000256" key="1">
    <source>
        <dbReference type="ARBA" id="ARBA00004613"/>
    </source>
</evidence>
<gene>
    <name evidence="11" type="primary">Dvir\GJ22608</name>
    <name evidence="11" type="ORF">Dvir_GJ22608</name>
</gene>
<dbReference type="GO" id="GO:0005576">
    <property type="term" value="C:extracellular region"/>
    <property type="evidence" value="ECO:0007669"/>
    <property type="project" value="UniProtKB-SubCell"/>
</dbReference>